<feature type="transmembrane region" description="Helical" evidence="7">
    <location>
        <begin position="78"/>
        <end position="99"/>
    </location>
</feature>
<feature type="transmembrane region" description="Helical" evidence="7">
    <location>
        <begin position="37"/>
        <end position="57"/>
    </location>
</feature>
<keyword evidence="10" id="KW-1185">Reference proteome</keyword>
<keyword evidence="5 7" id="KW-1133">Transmembrane helix</keyword>
<sequence length="334" mass="38212">MKKHYQQIDVLKGMAIIAVIALHSLTKPELVQGWAIFHIWQAVPVFMIIMGLNLGIGSKPDHLTLSLLYNKAYFTKKATRILIPFLFTFILALFFGLFWEVYFQSNVLELERVVLVGVLPVSGRGNYFITLLLQSILLLPLIGYCFNRRPVLTTIALIALEVLFLLVSKKYSLFEGDDMEYLYSAALPRYFSAFAFGLWLAKAIRQPYRISILLAFLVLGAIAINYLYFVVYRGLSIPFIYNSWAMQNVMSFGYAALLILMVIYTLPSESDNFILQGFAKLGQASYHIFLVQVVYFGLVSDFSNLWLNLAICLLLGYLYYKIETPLSKRYFSFA</sequence>
<feature type="domain" description="Acyltransferase 3" evidence="8">
    <location>
        <begin position="7"/>
        <end position="311"/>
    </location>
</feature>
<keyword evidence="6 7" id="KW-0472">Membrane</keyword>
<evidence type="ECO:0000256" key="4">
    <source>
        <dbReference type="ARBA" id="ARBA00022692"/>
    </source>
</evidence>
<comment type="subcellular location">
    <subcellularLocation>
        <location evidence="1">Cell membrane</location>
        <topology evidence="1">Multi-pass membrane protein</topology>
    </subcellularLocation>
</comment>
<dbReference type="GO" id="GO:0016413">
    <property type="term" value="F:O-acetyltransferase activity"/>
    <property type="evidence" value="ECO:0007669"/>
    <property type="project" value="TreeGrafter"/>
</dbReference>
<dbReference type="PANTHER" id="PTHR40074">
    <property type="entry name" value="O-ACETYLTRANSFERASE WECH"/>
    <property type="match status" value="1"/>
</dbReference>
<dbReference type="PANTHER" id="PTHR40074:SF2">
    <property type="entry name" value="O-ACETYLTRANSFERASE WECH"/>
    <property type="match status" value="1"/>
</dbReference>
<dbReference type="GO" id="GO:0005886">
    <property type="term" value="C:plasma membrane"/>
    <property type="evidence" value="ECO:0007669"/>
    <property type="project" value="UniProtKB-SubCell"/>
</dbReference>
<dbReference type="GO" id="GO:0009246">
    <property type="term" value="P:enterobacterial common antigen biosynthetic process"/>
    <property type="evidence" value="ECO:0007669"/>
    <property type="project" value="TreeGrafter"/>
</dbReference>
<dbReference type="Pfam" id="PF01757">
    <property type="entry name" value="Acyl_transf_3"/>
    <property type="match status" value="1"/>
</dbReference>
<organism evidence="9 10">
    <name type="scientific">Pontibacter cellulosilyticus</name>
    <dbReference type="NCBI Taxonomy" id="1720253"/>
    <lineage>
        <taxon>Bacteria</taxon>
        <taxon>Pseudomonadati</taxon>
        <taxon>Bacteroidota</taxon>
        <taxon>Cytophagia</taxon>
        <taxon>Cytophagales</taxon>
        <taxon>Hymenobacteraceae</taxon>
        <taxon>Pontibacter</taxon>
    </lineage>
</organism>
<dbReference type="Proteomes" id="UP000603640">
    <property type="component" value="Unassembled WGS sequence"/>
</dbReference>
<feature type="transmembrane region" description="Helical" evidence="7">
    <location>
        <begin position="278"/>
        <end position="298"/>
    </location>
</feature>
<feature type="transmembrane region" description="Helical" evidence="7">
    <location>
        <begin position="127"/>
        <end position="146"/>
    </location>
</feature>
<evidence type="ECO:0000256" key="3">
    <source>
        <dbReference type="ARBA" id="ARBA00022475"/>
    </source>
</evidence>
<comment type="caution">
    <text evidence="9">The sequence shown here is derived from an EMBL/GenBank/DDBJ whole genome shotgun (WGS) entry which is preliminary data.</text>
</comment>
<evidence type="ECO:0000313" key="9">
    <source>
        <dbReference type="EMBL" id="MBC5991701.1"/>
    </source>
</evidence>
<comment type="similarity">
    <text evidence="2">Belongs to the acyltransferase 3 family.</text>
</comment>
<proteinExistence type="inferred from homology"/>
<evidence type="ECO:0000256" key="6">
    <source>
        <dbReference type="ARBA" id="ARBA00023136"/>
    </source>
</evidence>
<keyword evidence="3" id="KW-1003">Cell membrane</keyword>
<gene>
    <name evidence="9" type="ORF">H8S84_02505</name>
</gene>
<protein>
    <submittedName>
        <fullName evidence="9">Acyltransferase family protein</fullName>
    </submittedName>
</protein>
<keyword evidence="9" id="KW-0012">Acyltransferase</keyword>
<accession>A0A923N3R9</accession>
<dbReference type="RefSeq" id="WP_187065692.1">
    <property type="nucleotide sequence ID" value="NZ_JACRVF010000001.1"/>
</dbReference>
<feature type="transmembrane region" description="Helical" evidence="7">
    <location>
        <begin position="244"/>
        <end position="266"/>
    </location>
</feature>
<evidence type="ECO:0000313" key="10">
    <source>
        <dbReference type="Proteomes" id="UP000603640"/>
    </source>
</evidence>
<dbReference type="EMBL" id="JACRVF010000001">
    <property type="protein sequence ID" value="MBC5991701.1"/>
    <property type="molecule type" value="Genomic_DNA"/>
</dbReference>
<keyword evidence="4 7" id="KW-0812">Transmembrane</keyword>
<evidence type="ECO:0000259" key="8">
    <source>
        <dbReference type="Pfam" id="PF01757"/>
    </source>
</evidence>
<keyword evidence="9" id="KW-0808">Transferase</keyword>
<name>A0A923N3R9_9BACT</name>
<feature type="transmembrane region" description="Helical" evidence="7">
    <location>
        <begin position="151"/>
        <end position="169"/>
    </location>
</feature>
<feature type="transmembrane region" description="Helical" evidence="7">
    <location>
        <begin position="212"/>
        <end position="232"/>
    </location>
</feature>
<evidence type="ECO:0000256" key="1">
    <source>
        <dbReference type="ARBA" id="ARBA00004651"/>
    </source>
</evidence>
<dbReference type="AlphaFoldDB" id="A0A923N3R9"/>
<evidence type="ECO:0000256" key="5">
    <source>
        <dbReference type="ARBA" id="ARBA00022989"/>
    </source>
</evidence>
<reference evidence="9" key="1">
    <citation type="submission" date="2020-08" db="EMBL/GenBank/DDBJ databases">
        <title>Pontibacter sp. SD6 16S ribosomal RNA gene Genome sequencing and assembly.</title>
        <authorList>
            <person name="Kang M."/>
        </authorList>
    </citation>
    <scope>NUCLEOTIDE SEQUENCE</scope>
    <source>
        <strain evidence="9">SD6</strain>
    </source>
</reference>
<feature type="transmembrane region" description="Helical" evidence="7">
    <location>
        <begin position="181"/>
        <end position="200"/>
    </location>
</feature>
<dbReference type="InterPro" id="IPR002656">
    <property type="entry name" value="Acyl_transf_3_dom"/>
</dbReference>
<feature type="transmembrane region" description="Helical" evidence="7">
    <location>
        <begin position="304"/>
        <end position="320"/>
    </location>
</feature>
<evidence type="ECO:0000256" key="2">
    <source>
        <dbReference type="ARBA" id="ARBA00007400"/>
    </source>
</evidence>
<evidence type="ECO:0000256" key="7">
    <source>
        <dbReference type="SAM" id="Phobius"/>
    </source>
</evidence>